<evidence type="ECO:0000256" key="7">
    <source>
        <dbReference type="ARBA" id="ARBA00035273"/>
    </source>
</evidence>
<keyword evidence="5" id="KW-0496">Mitochondrion</keyword>
<reference evidence="9" key="1">
    <citation type="submission" date="2022-07" db="EMBL/GenBank/DDBJ databases">
        <title>Chromosome-level genome of Muraenolepis orangiensis.</title>
        <authorList>
            <person name="Kim J."/>
        </authorList>
    </citation>
    <scope>NUCLEOTIDE SEQUENCE</scope>
    <source>
        <strain evidence="9">KU_S4_2022</strain>
        <tissue evidence="9">Muscle</tissue>
    </source>
</reference>
<dbReference type="PANTHER" id="PTHR15909:SF0">
    <property type="entry name" value="LARGE RIBOSOMAL SUBUNIT PROTEIN BL35M"/>
    <property type="match status" value="1"/>
</dbReference>
<sequence length="167" mass="19541">MAAALVRKVPGLLRPLVSCARVAKTCQFSTMTRPAATYWAPPAAKACVPTYCGILQRVAPLLPSLGLQLSRNLTYFGLRKGKKKSVRSVPKRFMRLHCGLWIRRQAGYKKRLWKKMPARRYRLRQHVFCNKTQSKLLDKMTGPFWKRRNWYLDDPYFNYHDRVNLKV</sequence>
<evidence type="ECO:0000256" key="4">
    <source>
        <dbReference type="ARBA" id="ARBA00022980"/>
    </source>
</evidence>
<dbReference type="Proteomes" id="UP001148018">
    <property type="component" value="Unassembled WGS sequence"/>
</dbReference>
<organism evidence="9 10">
    <name type="scientific">Muraenolepis orangiensis</name>
    <name type="common">Patagonian moray cod</name>
    <dbReference type="NCBI Taxonomy" id="630683"/>
    <lineage>
        <taxon>Eukaryota</taxon>
        <taxon>Metazoa</taxon>
        <taxon>Chordata</taxon>
        <taxon>Craniata</taxon>
        <taxon>Vertebrata</taxon>
        <taxon>Euteleostomi</taxon>
        <taxon>Actinopterygii</taxon>
        <taxon>Neopterygii</taxon>
        <taxon>Teleostei</taxon>
        <taxon>Neoteleostei</taxon>
        <taxon>Acanthomorphata</taxon>
        <taxon>Zeiogadaria</taxon>
        <taxon>Gadariae</taxon>
        <taxon>Gadiformes</taxon>
        <taxon>Muraenolepidoidei</taxon>
        <taxon>Muraenolepididae</taxon>
        <taxon>Muraenolepis</taxon>
    </lineage>
</organism>
<evidence type="ECO:0000313" key="10">
    <source>
        <dbReference type="Proteomes" id="UP001148018"/>
    </source>
</evidence>
<dbReference type="GO" id="GO:0003735">
    <property type="term" value="F:structural constituent of ribosome"/>
    <property type="evidence" value="ECO:0007669"/>
    <property type="project" value="InterPro"/>
</dbReference>
<evidence type="ECO:0000313" key="9">
    <source>
        <dbReference type="EMBL" id="KAJ3613696.1"/>
    </source>
</evidence>
<dbReference type="InterPro" id="IPR021137">
    <property type="entry name" value="Ribosomal_bL35-like"/>
</dbReference>
<name>A0A9Q0EXQ3_9TELE</name>
<keyword evidence="4" id="KW-0689">Ribosomal protein</keyword>
<evidence type="ECO:0000256" key="8">
    <source>
        <dbReference type="ARBA" id="ARBA00035418"/>
    </source>
</evidence>
<evidence type="ECO:0000256" key="1">
    <source>
        <dbReference type="ARBA" id="ARBA00004173"/>
    </source>
</evidence>
<dbReference type="Pfam" id="PF01632">
    <property type="entry name" value="Ribosomal_L35p"/>
    <property type="match status" value="1"/>
</dbReference>
<evidence type="ECO:0000256" key="2">
    <source>
        <dbReference type="ARBA" id="ARBA00006598"/>
    </source>
</evidence>
<dbReference type="SUPFAM" id="SSF143034">
    <property type="entry name" value="L35p-like"/>
    <property type="match status" value="1"/>
</dbReference>
<evidence type="ECO:0000256" key="5">
    <source>
        <dbReference type="ARBA" id="ARBA00023128"/>
    </source>
</evidence>
<comment type="similarity">
    <text evidence="2">Belongs to the bacterial ribosomal protein bL35 family.</text>
</comment>
<dbReference type="GO" id="GO:0006412">
    <property type="term" value="P:translation"/>
    <property type="evidence" value="ECO:0007669"/>
    <property type="project" value="InterPro"/>
</dbReference>
<keyword evidence="10" id="KW-1185">Reference proteome</keyword>
<dbReference type="GO" id="GO:0005840">
    <property type="term" value="C:ribosome"/>
    <property type="evidence" value="ECO:0007669"/>
    <property type="project" value="UniProtKB-KW"/>
</dbReference>
<evidence type="ECO:0000256" key="6">
    <source>
        <dbReference type="ARBA" id="ARBA00023274"/>
    </source>
</evidence>
<accession>A0A9Q0EXQ3</accession>
<dbReference type="InterPro" id="IPR019338">
    <property type="entry name" value="Ribosomal_bL35m"/>
</dbReference>
<evidence type="ECO:0000256" key="3">
    <source>
        <dbReference type="ARBA" id="ARBA00022946"/>
    </source>
</evidence>
<gene>
    <name evidence="9" type="ORF">NHX12_019942</name>
</gene>
<proteinExistence type="inferred from homology"/>
<dbReference type="PANTHER" id="PTHR15909">
    <property type="entry name" value="39S RIBOSOMAL PROTEIN L35, MITOCHONDRIAL"/>
    <property type="match status" value="1"/>
</dbReference>
<dbReference type="EMBL" id="JANIIK010000035">
    <property type="protein sequence ID" value="KAJ3613696.1"/>
    <property type="molecule type" value="Genomic_DNA"/>
</dbReference>
<dbReference type="InterPro" id="IPR037229">
    <property type="entry name" value="Ribosomal_bL35_sf"/>
</dbReference>
<keyword evidence="6" id="KW-0687">Ribonucleoprotein</keyword>
<keyword evidence="3" id="KW-0809">Transit peptide</keyword>
<dbReference type="GO" id="GO:1990904">
    <property type="term" value="C:ribonucleoprotein complex"/>
    <property type="evidence" value="ECO:0007669"/>
    <property type="project" value="UniProtKB-KW"/>
</dbReference>
<dbReference type="GO" id="GO:0005739">
    <property type="term" value="C:mitochondrion"/>
    <property type="evidence" value="ECO:0007669"/>
    <property type="project" value="UniProtKB-SubCell"/>
</dbReference>
<dbReference type="OrthoDB" id="5847109at2759"/>
<comment type="subcellular location">
    <subcellularLocation>
        <location evidence="1">Mitochondrion</location>
    </subcellularLocation>
</comment>
<protein>
    <recommendedName>
        <fullName evidence="7">Large ribosomal subunit protein bL35m</fullName>
    </recommendedName>
    <alternativeName>
        <fullName evidence="8">39S ribosomal protein L35, mitochondrial</fullName>
    </alternativeName>
</protein>
<dbReference type="AlphaFoldDB" id="A0A9Q0EXQ3"/>
<comment type="caution">
    <text evidence="9">The sequence shown here is derived from an EMBL/GenBank/DDBJ whole genome shotgun (WGS) entry which is preliminary data.</text>
</comment>